<dbReference type="EMBL" id="RQXW01000002">
    <property type="protein sequence ID" value="RTE67338.1"/>
    <property type="molecule type" value="Genomic_DNA"/>
</dbReference>
<accession>A0A430KV47</accession>
<name>A0A430KV47_9GAMM</name>
<protein>
    <submittedName>
        <fullName evidence="1">Uncharacterized protein</fullName>
    </submittedName>
</protein>
<gene>
    <name evidence="1" type="ORF">EH243_03815</name>
</gene>
<comment type="caution">
    <text evidence="1">The sequence shown here is derived from an EMBL/GenBank/DDBJ whole genome shotgun (WGS) entry which is preliminary data.</text>
</comment>
<dbReference type="AlphaFoldDB" id="A0A430KV47"/>
<sequence>MRDSDEWNEALMLKRAKRLAKIALKLWPKLDVGAQAVAEAELKDKKRQAAGLTVEDVGGMRAPIKKLYELLEERVLRIDHDISVITTKKNRTFYTLSPFIQAIPRKNKLAVILTLDYQELDANALGYCSDTRDWSFVANVDLSGVYCDLHTKDDFEWLSGLINKAYEETLT</sequence>
<dbReference type="RefSeq" id="WP_126157305.1">
    <property type="nucleotide sequence ID" value="NZ_RQXW01000002.1"/>
</dbReference>
<evidence type="ECO:0000313" key="1">
    <source>
        <dbReference type="EMBL" id="RTE67338.1"/>
    </source>
</evidence>
<evidence type="ECO:0000313" key="2">
    <source>
        <dbReference type="Proteomes" id="UP000283087"/>
    </source>
</evidence>
<dbReference type="OrthoDB" id="9798761at2"/>
<dbReference type="Proteomes" id="UP000283087">
    <property type="component" value="Unassembled WGS sequence"/>
</dbReference>
<organism evidence="1 2">
    <name type="scientific">Amphritea opalescens</name>
    <dbReference type="NCBI Taxonomy" id="2490544"/>
    <lineage>
        <taxon>Bacteria</taxon>
        <taxon>Pseudomonadati</taxon>
        <taxon>Pseudomonadota</taxon>
        <taxon>Gammaproteobacteria</taxon>
        <taxon>Oceanospirillales</taxon>
        <taxon>Oceanospirillaceae</taxon>
        <taxon>Amphritea</taxon>
    </lineage>
</organism>
<proteinExistence type="predicted"/>
<reference evidence="1 2" key="1">
    <citation type="submission" date="2018-11" db="EMBL/GenBank/DDBJ databases">
        <title>The draft genome sequence of Amphritea opalescens ANRC-JH13T.</title>
        <authorList>
            <person name="Fang Z."/>
            <person name="Zhang Y."/>
            <person name="Han X."/>
        </authorList>
    </citation>
    <scope>NUCLEOTIDE SEQUENCE [LARGE SCALE GENOMIC DNA]</scope>
    <source>
        <strain evidence="1 2">ANRC-JH13</strain>
    </source>
</reference>
<keyword evidence="2" id="KW-1185">Reference proteome</keyword>